<organism evidence="2 3">
    <name type="scientific">Teratosphaeria destructans</name>
    <dbReference type="NCBI Taxonomy" id="418781"/>
    <lineage>
        <taxon>Eukaryota</taxon>
        <taxon>Fungi</taxon>
        <taxon>Dikarya</taxon>
        <taxon>Ascomycota</taxon>
        <taxon>Pezizomycotina</taxon>
        <taxon>Dothideomycetes</taxon>
        <taxon>Dothideomycetidae</taxon>
        <taxon>Mycosphaerellales</taxon>
        <taxon>Teratosphaeriaceae</taxon>
        <taxon>Teratosphaeria</taxon>
    </lineage>
</organism>
<evidence type="ECO:0000256" key="1">
    <source>
        <dbReference type="SAM" id="MobiDB-lite"/>
    </source>
</evidence>
<feature type="compositionally biased region" description="Basic and acidic residues" evidence="1">
    <location>
        <begin position="42"/>
        <end position="58"/>
    </location>
</feature>
<evidence type="ECO:0000313" key="3">
    <source>
        <dbReference type="Proteomes" id="UP001138500"/>
    </source>
</evidence>
<evidence type="ECO:0000313" key="2">
    <source>
        <dbReference type="EMBL" id="KAH9826390.1"/>
    </source>
</evidence>
<dbReference type="OrthoDB" id="5226911at2759"/>
<reference evidence="2 3" key="1">
    <citation type="journal article" date="2018" name="IMA Fungus">
        <title>IMA Genome-F 10: Nine draft genome sequences of Claviceps purpurea s.lat., including C. arundinis, C. humidiphila, and C. cf. spartinae, pseudomolecules for the pitch canker pathogen Fusarium circinatum, draft genome of Davidsoniella eucalypti, Grosmannia galeiformis, Quambalaria eucalypti, and Teratosphaeria destructans.</title>
        <authorList>
            <person name="Wingfield B.D."/>
            <person name="Liu M."/>
            <person name="Nguyen H.D."/>
            <person name="Lane F.A."/>
            <person name="Morgan S.W."/>
            <person name="De Vos L."/>
            <person name="Wilken P.M."/>
            <person name="Duong T.A."/>
            <person name="Aylward J."/>
            <person name="Coetzee M.P."/>
            <person name="Dadej K."/>
            <person name="De Beer Z.W."/>
            <person name="Findlay W."/>
            <person name="Havenga M."/>
            <person name="Kolarik M."/>
            <person name="Menzies J.G."/>
            <person name="Naidoo K."/>
            <person name="Pochopski O."/>
            <person name="Shoukouhi P."/>
            <person name="Santana Q.C."/>
            <person name="Seifert K.A."/>
            <person name="Soal N."/>
            <person name="Steenkamp E.T."/>
            <person name="Tatham C.T."/>
            <person name="van der Nest M.A."/>
            <person name="Wingfield M.J."/>
        </authorList>
    </citation>
    <scope>NUCLEOTIDE SEQUENCE [LARGE SCALE GENOMIC DNA]</scope>
    <source>
        <strain evidence="2">CMW44962</strain>
    </source>
</reference>
<sequence length="387" mass="42922">MAQTSVAGCVMNIVASFASGQDVLKKLKETRRSRRRAAGHRMASEERRLSRSLRRGPEDIGRQYQQSVQIAGNRFAIGDAIAQTSLAEVLLRLNTGLVGIITSFLSRDKKDLDLNYASLIDLSESSRLETCQTLRRLSQRMLQSRPDADARLSPPGQESLANSKRKRNPPPKQARSHGPTLARVMVHDSSRPSQIAPDRPGERRKRAGSTPITPTKRSAASTSLSLPPPPYDPLADNTTRPMTQRPQTVPLVARARRKQSTGTMQVVTPPSEPHVLRATRSTPRLQRATVTEAEPLPALGRRPSAALLDMTRQRKETPTYYSIDSGSTKLGEIPLHRWAQPFDFDAMSLVNREARENGWPGSDEGLVVKKRRRGLLGLFKRKKEAVA</sequence>
<feature type="region of interest" description="Disordered" evidence="1">
    <location>
        <begin position="142"/>
        <end position="242"/>
    </location>
</feature>
<accession>A0A9W7W1I8</accession>
<keyword evidence="3" id="KW-1185">Reference proteome</keyword>
<proteinExistence type="predicted"/>
<dbReference type="AlphaFoldDB" id="A0A9W7W1I8"/>
<gene>
    <name evidence="2" type="ORF">Tdes44962_MAKER03522</name>
</gene>
<protein>
    <submittedName>
        <fullName evidence="2">Uncharacterized protein</fullName>
    </submittedName>
</protein>
<feature type="region of interest" description="Disordered" evidence="1">
    <location>
        <begin position="34"/>
        <end position="58"/>
    </location>
</feature>
<reference evidence="2 3" key="2">
    <citation type="journal article" date="2021" name="Curr. Genet.">
        <title>Genetic response to nitrogen starvation in the aggressive Eucalyptus foliar pathogen Teratosphaeria destructans.</title>
        <authorList>
            <person name="Havenga M."/>
            <person name="Wingfield B.D."/>
            <person name="Wingfield M.J."/>
            <person name="Dreyer L.L."/>
            <person name="Roets F."/>
            <person name="Aylward J."/>
        </authorList>
    </citation>
    <scope>NUCLEOTIDE SEQUENCE [LARGE SCALE GENOMIC DNA]</scope>
    <source>
        <strain evidence="2">CMW44962</strain>
    </source>
</reference>
<dbReference type="EMBL" id="RIBY02001990">
    <property type="protein sequence ID" value="KAH9826390.1"/>
    <property type="molecule type" value="Genomic_DNA"/>
</dbReference>
<dbReference type="PANTHER" id="PTHR42354:SF1">
    <property type="entry name" value="C2H2-TYPE DOMAIN-CONTAINING PROTEIN"/>
    <property type="match status" value="1"/>
</dbReference>
<dbReference type="Proteomes" id="UP001138500">
    <property type="component" value="Unassembled WGS sequence"/>
</dbReference>
<comment type="caution">
    <text evidence="2">The sequence shown here is derived from an EMBL/GenBank/DDBJ whole genome shotgun (WGS) entry which is preliminary data.</text>
</comment>
<name>A0A9W7W1I8_9PEZI</name>
<dbReference type="PANTHER" id="PTHR42354">
    <property type="entry name" value="C2H2-TYPE DOMAIN-CONTAINING PROTEIN"/>
    <property type="match status" value="1"/>
</dbReference>